<dbReference type="EC" id="3.4.24.3" evidence="4"/>
<keyword evidence="10" id="KW-0862">Zinc</keyword>
<dbReference type="EMBL" id="BJXR01000012">
    <property type="protein sequence ID" value="GEN05749.1"/>
    <property type="molecule type" value="Genomic_DNA"/>
</dbReference>
<evidence type="ECO:0000256" key="2">
    <source>
        <dbReference type="ARBA" id="ARBA00001947"/>
    </source>
</evidence>
<accession>A0A511SV18</accession>
<keyword evidence="11" id="KW-0482">Metalloprotease</keyword>
<dbReference type="Pfam" id="PF04151">
    <property type="entry name" value="PPC"/>
    <property type="match status" value="1"/>
</dbReference>
<keyword evidence="19" id="KW-1185">Reference proteome</keyword>
<comment type="caution">
    <text evidence="17">The sequence shown here is derived from an EMBL/GenBank/DDBJ whole genome shotgun (WGS) entry which is preliminary data.</text>
</comment>
<evidence type="ECO:0000313" key="18">
    <source>
        <dbReference type="EMBL" id="SES96421.1"/>
    </source>
</evidence>
<evidence type="ECO:0000256" key="8">
    <source>
        <dbReference type="ARBA" id="ARBA00022729"/>
    </source>
</evidence>
<dbReference type="GO" id="GO:0008270">
    <property type="term" value="F:zinc ion binding"/>
    <property type="evidence" value="ECO:0007669"/>
    <property type="project" value="InterPro"/>
</dbReference>
<reference evidence="17 20" key="2">
    <citation type="submission" date="2019-07" db="EMBL/GenBank/DDBJ databases">
        <title>Whole genome shotgun sequence of Myxococcus fulvus NBRC 100333.</title>
        <authorList>
            <person name="Hosoyama A."/>
            <person name="Uohara A."/>
            <person name="Ohji S."/>
            <person name="Ichikawa N."/>
        </authorList>
    </citation>
    <scope>NUCLEOTIDE SEQUENCE [LARGE SCALE GENOMIC DNA]</scope>
    <source>
        <strain evidence="17 20">NBRC 100333</strain>
    </source>
</reference>
<evidence type="ECO:0000256" key="10">
    <source>
        <dbReference type="ARBA" id="ARBA00022833"/>
    </source>
</evidence>
<evidence type="ECO:0000256" key="1">
    <source>
        <dbReference type="ARBA" id="ARBA00000424"/>
    </source>
</evidence>
<dbReference type="PRINTS" id="PR00931">
    <property type="entry name" value="MICOLLPTASE"/>
</dbReference>
<keyword evidence="7" id="KW-0479">Metal-binding</keyword>
<feature type="active site" evidence="13">
    <location>
        <position position="489"/>
    </location>
</feature>
<evidence type="ECO:0000256" key="13">
    <source>
        <dbReference type="PIRSR" id="PIRSR602169-1"/>
    </source>
</evidence>
<evidence type="ECO:0000313" key="19">
    <source>
        <dbReference type="Proteomes" id="UP000183760"/>
    </source>
</evidence>
<evidence type="ECO:0000256" key="5">
    <source>
        <dbReference type="ARBA" id="ARBA00022525"/>
    </source>
</evidence>
<dbReference type="GO" id="GO:0006508">
    <property type="term" value="P:proteolysis"/>
    <property type="evidence" value="ECO:0007669"/>
    <property type="project" value="UniProtKB-KW"/>
</dbReference>
<feature type="chain" id="PRO_5023032044" description="microbial collagenase" evidence="14">
    <location>
        <begin position="30"/>
        <end position="748"/>
    </location>
</feature>
<sequence>MRSPLTDWCRSHIVIALCCIGVFAPGADARPGAPPPTGSAQRLHGLEHAHQKIQPDERSPDVAPEQLRQELAPPPPGRSLLAACDTAAFGSASGAALVTLVKGSTESCINTLFGVTGTLARQVFLENKMVTIANALTTSAQGYVGDNSAQTVQLILFLRAGYYVQFYSPDMVGAYGTSLTNAIRPALAAFVANSHFRDVNDAHGAVLREFVTLIDSAGESARHLDTFKGLLDRFNDTAVASWYMRAATNNIFVGLFRGHYDAAFIAAVRLDTSIIDALESFGLRTEHLLGTDNQYLTVNAARELARFLQYPGALQDKARPRVRALIADHQMTGPTAGVWVGSAEMADYYDGANCAYYGICDFRRTLEQAVLAVTYNCGATLRMRAQDMTSAQFSQSCSRLAAQETYFHDTLKTGRVPVAGDNNTALEMVIFDSSLDYQTYAGALFGIDTNNGGMYLEGDPSASGNQARFIAYEAEWVRPTFQIWNLEHEYVHYLDGRFDMKGDFGASVSQPTIWWIEGLAEYISKKSDNASAVAVGAGKAFQLSQILRNDYNSGTERVYTWGYLAVRFMFERHADQVGTFLGQFRAGSYAAYRQSLDTLGTANDSEFHEWLTCVATASDPSTCVNPGPGPGPGTGTPCTDSDVRGLGNGCYRGPLSATSGLQYFYLWVPNGARNLRFQMSGGTGNADLYVRASTWPSLTTYDHRPYLSGNDETVDIPSPPTGSYIYLMLNARTAYSGVKLEARFDTGP</sequence>
<evidence type="ECO:0000256" key="7">
    <source>
        <dbReference type="ARBA" id="ARBA00022723"/>
    </source>
</evidence>
<organism evidence="17 20">
    <name type="scientific">Myxococcus fulvus</name>
    <dbReference type="NCBI Taxonomy" id="33"/>
    <lineage>
        <taxon>Bacteria</taxon>
        <taxon>Pseudomonadati</taxon>
        <taxon>Myxococcota</taxon>
        <taxon>Myxococcia</taxon>
        <taxon>Myxococcales</taxon>
        <taxon>Cystobacterineae</taxon>
        <taxon>Myxococcaceae</taxon>
        <taxon>Myxococcus</taxon>
    </lineage>
</organism>
<dbReference type="Proteomes" id="UP000183760">
    <property type="component" value="Unassembled WGS sequence"/>
</dbReference>
<evidence type="ECO:0000256" key="9">
    <source>
        <dbReference type="ARBA" id="ARBA00022801"/>
    </source>
</evidence>
<protein>
    <recommendedName>
        <fullName evidence="4">microbial collagenase</fullName>
        <ecNumber evidence="4">3.4.24.3</ecNumber>
    </recommendedName>
</protein>
<dbReference type="GO" id="GO:0005576">
    <property type="term" value="C:extracellular region"/>
    <property type="evidence" value="ECO:0007669"/>
    <property type="project" value="UniProtKB-SubCell"/>
</dbReference>
<keyword evidence="5" id="KW-0964">Secreted</keyword>
<feature type="domain" description="Peptidase C-terminal archaeal/bacterial" evidence="15">
    <location>
        <begin position="662"/>
        <end position="729"/>
    </location>
</feature>
<evidence type="ECO:0000256" key="3">
    <source>
        <dbReference type="ARBA" id="ARBA00004613"/>
    </source>
</evidence>
<dbReference type="GO" id="GO:0004222">
    <property type="term" value="F:metalloendopeptidase activity"/>
    <property type="evidence" value="ECO:0007669"/>
    <property type="project" value="UniProtKB-EC"/>
</dbReference>
<keyword evidence="12" id="KW-0865">Zymogen</keyword>
<keyword evidence="8 14" id="KW-0732">Signal</keyword>
<dbReference type="Gene3D" id="3.40.30.160">
    <property type="entry name" value="Collagenase ColT, N-terminal domain"/>
    <property type="match status" value="1"/>
</dbReference>
<dbReference type="STRING" id="1334629.MFUL124B02_04445"/>
<evidence type="ECO:0000256" key="14">
    <source>
        <dbReference type="SAM" id="SignalP"/>
    </source>
</evidence>
<evidence type="ECO:0000256" key="11">
    <source>
        <dbReference type="ARBA" id="ARBA00023049"/>
    </source>
</evidence>
<dbReference type="Gene3D" id="1.10.390.20">
    <property type="match status" value="1"/>
</dbReference>
<evidence type="ECO:0000259" key="15">
    <source>
        <dbReference type="Pfam" id="PF04151"/>
    </source>
</evidence>
<name>A0A511SV18_MYXFU</name>
<evidence type="ECO:0000256" key="12">
    <source>
        <dbReference type="ARBA" id="ARBA00023145"/>
    </source>
</evidence>
<evidence type="ECO:0000256" key="4">
    <source>
        <dbReference type="ARBA" id="ARBA00012653"/>
    </source>
</evidence>
<dbReference type="Proteomes" id="UP000321514">
    <property type="component" value="Unassembled WGS sequence"/>
</dbReference>
<keyword evidence="9" id="KW-0378">Hydrolase</keyword>
<dbReference type="Pfam" id="PF08453">
    <property type="entry name" value="Peptidase_M9_N"/>
    <property type="match status" value="1"/>
</dbReference>
<evidence type="ECO:0000256" key="6">
    <source>
        <dbReference type="ARBA" id="ARBA00022670"/>
    </source>
</evidence>
<dbReference type="PANTHER" id="PTHR13062:SF9">
    <property type="entry name" value="MICROBIAL COLLAGENASE"/>
    <property type="match status" value="1"/>
</dbReference>
<dbReference type="RefSeq" id="WP_074948988.1">
    <property type="nucleotide sequence ID" value="NZ_BJXR01000012.1"/>
</dbReference>
<dbReference type="EMBL" id="FOIB01000001">
    <property type="protein sequence ID" value="SES96421.1"/>
    <property type="molecule type" value="Genomic_DNA"/>
</dbReference>
<evidence type="ECO:0000313" key="20">
    <source>
        <dbReference type="Proteomes" id="UP000321514"/>
    </source>
</evidence>
<feature type="domain" description="Peptidase M9 collagenase N-terminal" evidence="16">
    <location>
        <begin position="84"/>
        <end position="265"/>
    </location>
</feature>
<comment type="subcellular location">
    <subcellularLocation>
        <location evidence="3">Secreted</location>
    </subcellularLocation>
</comment>
<dbReference type="OrthoDB" id="9802683at2"/>
<reference evidence="18 19" key="1">
    <citation type="submission" date="2016-10" db="EMBL/GenBank/DDBJ databases">
        <authorList>
            <person name="Varghese N."/>
            <person name="Submissions S."/>
        </authorList>
    </citation>
    <scope>NUCLEOTIDE SEQUENCE [LARGE SCALE GENOMIC DNA]</scope>
    <source>
        <strain evidence="18 19">DSM 16525</strain>
    </source>
</reference>
<comment type="cofactor">
    <cofactor evidence="2">
        <name>Zn(2+)</name>
        <dbReference type="ChEBI" id="CHEBI:29105"/>
    </cofactor>
</comment>
<keyword evidence="6" id="KW-0645">Protease</keyword>
<gene>
    <name evidence="17" type="ORF">MFU01_07860</name>
    <name evidence="18" type="ORF">SAMN05443572_101703</name>
</gene>
<dbReference type="Gene3D" id="2.60.120.380">
    <property type="match status" value="1"/>
</dbReference>
<dbReference type="AlphaFoldDB" id="A0A511SV18"/>
<feature type="signal peptide" evidence="14">
    <location>
        <begin position="1"/>
        <end position="29"/>
    </location>
</feature>
<evidence type="ECO:0000259" key="16">
    <source>
        <dbReference type="Pfam" id="PF08453"/>
    </source>
</evidence>
<dbReference type="InterPro" id="IPR002169">
    <property type="entry name" value="Peptidase_M9A/M9B"/>
</dbReference>
<comment type="catalytic activity">
    <reaction evidence="1">
        <text>Digestion of native collagen in the triple helical region at Xaa-|-Gly bonds. With synthetic peptides, a preference is shown for Gly at P3 and P1', Pro and Ala at P2 and P2', and hydroxyproline, Ala or Arg at P3'.</text>
        <dbReference type="EC" id="3.4.24.3"/>
    </reaction>
</comment>
<proteinExistence type="predicted"/>
<dbReference type="InterPro" id="IPR007280">
    <property type="entry name" value="Peptidase_C_arc/bac"/>
</dbReference>
<evidence type="ECO:0000313" key="17">
    <source>
        <dbReference type="EMBL" id="GEN05749.1"/>
    </source>
</evidence>
<dbReference type="Pfam" id="PF01752">
    <property type="entry name" value="Peptidase_M9"/>
    <property type="match status" value="1"/>
</dbReference>
<dbReference type="PANTHER" id="PTHR13062">
    <property type="entry name" value="COLLAGENASE"/>
    <property type="match status" value="1"/>
</dbReference>
<dbReference type="InterPro" id="IPR013661">
    <property type="entry name" value="Peptidase_M9_N_dom"/>
</dbReference>